<dbReference type="Pfam" id="PF12704">
    <property type="entry name" value="MacB_PCD"/>
    <property type="match status" value="1"/>
</dbReference>
<dbReference type="InterPro" id="IPR003838">
    <property type="entry name" value="ABC3_permease_C"/>
</dbReference>
<dbReference type="PANTHER" id="PTHR30489:SF0">
    <property type="entry name" value="LIPOPROTEIN-RELEASING SYSTEM TRANSMEMBRANE PROTEIN LOLE"/>
    <property type="match status" value="1"/>
</dbReference>
<dbReference type="InterPro" id="IPR025857">
    <property type="entry name" value="MacB_PCD"/>
</dbReference>
<keyword evidence="4" id="KW-1003">Cell membrane</keyword>
<feature type="transmembrane region" description="Helical" evidence="8">
    <location>
        <begin position="322"/>
        <end position="350"/>
    </location>
</feature>
<dbReference type="eggNOG" id="COG4591">
    <property type="taxonomic scope" value="Bacteria"/>
</dbReference>
<evidence type="ECO:0000256" key="1">
    <source>
        <dbReference type="ARBA" id="ARBA00004651"/>
    </source>
</evidence>
<evidence type="ECO:0000256" key="2">
    <source>
        <dbReference type="ARBA" id="ARBA00005236"/>
    </source>
</evidence>
<dbReference type="NCBIfam" id="TIGR02212">
    <property type="entry name" value="lolCE"/>
    <property type="match status" value="1"/>
</dbReference>
<dbReference type="Proteomes" id="UP000028945">
    <property type="component" value="Chromosome"/>
</dbReference>
<dbReference type="STRING" id="1072685.IX83_03840"/>
<feature type="transmembrane region" description="Helical" evidence="8">
    <location>
        <begin position="280"/>
        <end position="302"/>
    </location>
</feature>
<sequence>MSFEFWIGSRYAGFSKGKQKNRDRFVSFLANSTMIGIALSVAILIIVMSVMNGFRSQVRDRMLSILPHIQVYNVMLDAKSQLDHWQDLADVAYKNPDVLGASPFVMAGAMVTNGQTIRGVQVQGIDPNLEENVSDLPKQIILGDLQDLKAGEFNIVMGSYLANGLGVKVGDKVLLFAPQGSVGPTGFTPRMRQFKVVAIFSSGHYEYDSSMAFVNDYDAAALFKQTAVAGVRLKIKNMIDAPEVAYELAGHYPFDISIKDWTQDNRTWFAAVKTEKRMMFLILCMLVAVAAFNLLSSLVMTVKEKQSDIAILRTLGAHPSAVARIFMIQGSLVGIMGTVLGVGFGCLIAANIDVIVPFIERLFGVHFLDPSIYFISALPSEIQLYDVVFVSITSIVLSFLATLYPSWRASRLQPAEVLRHD</sequence>
<evidence type="ECO:0000313" key="12">
    <source>
        <dbReference type="Proteomes" id="UP000028945"/>
    </source>
</evidence>
<evidence type="ECO:0000256" key="8">
    <source>
        <dbReference type="SAM" id="Phobius"/>
    </source>
</evidence>
<dbReference type="AlphaFoldDB" id="A0A077DD71"/>
<dbReference type="RefSeq" id="WP_038499348.1">
    <property type="nucleotide sequence ID" value="NZ_AFWK01000107.1"/>
</dbReference>
<dbReference type="GO" id="GO:0044874">
    <property type="term" value="P:lipoprotein localization to outer membrane"/>
    <property type="evidence" value="ECO:0007669"/>
    <property type="project" value="TreeGrafter"/>
</dbReference>
<evidence type="ECO:0000256" key="6">
    <source>
        <dbReference type="ARBA" id="ARBA00022989"/>
    </source>
</evidence>
<feature type="transmembrane region" description="Helical" evidence="8">
    <location>
        <begin position="34"/>
        <end position="54"/>
    </location>
</feature>
<dbReference type="HOGENOM" id="CLU_000604_8_1_4"/>
<evidence type="ECO:0000256" key="7">
    <source>
        <dbReference type="ARBA" id="ARBA00023136"/>
    </source>
</evidence>
<evidence type="ECO:0000256" key="4">
    <source>
        <dbReference type="ARBA" id="ARBA00022475"/>
    </source>
</evidence>
<dbReference type="OrthoDB" id="9808461at2"/>
<dbReference type="InterPro" id="IPR051447">
    <property type="entry name" value="Lipoprotein-release_system"/>
</dbReference>
<dbReference type="InterPro" id="IPR011925">
    <property type="entry name" value="LolCE_TM"/>
</dbReference>
<dbReference type="GO" id="GO:0051301">
    <property type="term" value="P:cell division"/>
    <property type="evidence" value="ECO:0007669"/>
    <property type="project" value="UniProtKB-KW"/>
</dbReference>
<evidence type="ECO:0000259" key="10">
    <source>
        <dbReference type="Pfam" id="PF12704"/>
    </source>
</evidence>
<evidence type="ECO:0000256" key="3">
    <source>
        <dbReference type="ARBA" id="ARBA00022448"/>
    </source>
</evidence>
<proteinExistence type="inferred from homology"/>
<name>A0A077DD71_9BURK</name>
<comment type="similarity">
    <text evidence="2">Belongs to the ABC-4 integral membrane protein family. LolC/E subfamily.</text>
</comment>
<keyword evidence="5 8" id="KW-0812">Transmembrane</keyword>
<feature type="domain" description="ABC3 transporter permease C-terminal" evidence="9">
    <location>
        <begin position="281"/>
        <end position="414"/>
    </location>
</feature>
<organism evidence="11 12">
    <name type="scientific">Basilea psittacipulmonis DSM 24701</name>
    <dbReference type="NCBI Taxonomy" id="1072685"/>
    <lineage>
        <taxon>Bacteria</taxon>
        <taxon>Pseudomonadati</taxon>
        <taxon>Pseudomonadota</taxon>
        <taxon>Betaproteobacteria</taxon>
        <taxon>Burkholderiales</taxon>
        <taxon>Alcaligenaceae</taxon>
        <taxon>Basilea</taxon>
    </lineage>
</organism>
<feature type="domain" description="MacB-like periplasmic core" evidence="10">
    <location>
        <begin position="33"/>
        <end position="245"/>
    </location>
</feature>
<keyword evidence="7 8" id="KW-0472">Membrane</keyword>
<keyword evidence="11" id="KW-0131">Cell cycle</keyword>
<dbReference type="EMBL" id="CP009238">
    <property type="protein sequence ID" value="AIL32554.1"/>
    <property type="molecule type" value="Genomic_DNA"/>
</dbReference>
<gene>
    <name evidence="11" type="ORF">IX83_03840</name>
</gene>
<dbReference type="PANTHER" id="PTHR30489">
    <property type="entry name" value="LIPOPROTEIN-RELEASING SYSTEM TRANSMEMBRANE PROTEIN LOLE"/>
    <property type="match status" value="1"/>
</dbReference>
<dbReference type="Pfam" id="PF02687">
    <property type="entry name" value="FtsX"/>
    <property type="match status" value="1"/>
</dbReference>
<evidence type="ECO:0000256" key="5">
    <source>
        <dbReference type="ARBA" id="ARBA00022692"/>
    </source>
</evidence>
<comment type="subcellular location">
    <subcellularLocation>
        <location evidence="1">Cell membrane</location>
        <topology evidence="1">Multi-pass membrane protein</topology>
    </subcellularLocation>
</comment>
<dbReference type="KEGG" id="bpsi:IX83_03840"/>
<keyword evidence="6 8" id="KW-1133">Transmembrane helix</keyword>
<protein>
    <submittedName>
        <fullName evidence="11">Cell division protein FtsX</fullName>
    </submittedName>
</protein>
<evidence type="ECO:0000259" key="9">
    <source>
        <dbReference type="Pfam" id="PF02687"/>
    </source>
</evidence>
<keyword evidence="12" id="KW-1185">Reference proteome</keyword>
<keyword evidence="3" id="KW-0813">Transport</keyword>
<evidence type="ECO:0000313" key="11">
    <source>
        <dbReference type="EMBL" id="AIL32554.1"/>
    </source>
</evidence>
<accession>A0A077DD71</accession>
<keyword evidence="11" id="KW-0132">Cell division</keyword>
<reference evidence="11 12" key="1">
    <citation type="journal article" date="2014" name="BMC Genomics">
        <title>A genomic perspective on a new bacterial genus and species from the Alcaligenaceae family, Basilea psittacipulmonis.</title>
        <authorList>
            <person name="Whiteson K.L."/>
            <person name="Hernandez D."/>
            <person name="Lazarevic V."/>
            <person name="Gaia N."/>
            <person name="Farinelli L."/>
            <person name="Francois P."/>
            <person name="Pilo P."/>
            <person name="Frey J."/>
            <person name="Schrenzel J."/>
        </authorList>
    </citation>
    <scope>NUCLEOTIDE SEQUENCE [LARGE SCALE GENOMIC DNA]</scope>
    <source>
        <strain evidence="11 12">DSM 24701</strain>
    </source>
</reference>
<dbReference type="GO" id="GO:0042953">
    <property type="term" value="P:lipoprotein transport"/>
    <property type="evidence" value="ECO:0007669"/>
    <property type="project" value="InterPro"/>
</dbReference>
<dbReference type="GO" id="GO:0098797">
    <property type="term" value="C:plasma membrane protein complex"/>
    <property type="evidence" value="ECO:0007669"/>
    <property type="project" value="TreeGrafter"/>
</dbReference>
<feature type="transmembrane region" description="Helical" evidence="8">
    <location>
        <begin position="384"/>
        <end position="404"/>
    </location>
</feature>